<dbReference type="RefSeq" id="WP_262598608.1">
    <property type="nucleotide sequence ID" value="NZ_CP103300.1"/>
</dbReference>
<evidence type="ECO:0000313" key="2">
    <source>
        <dbReference type="Proteomes" id="UP001163255"/>
    </source>
</evidence>
<dbReference type="Proteomes" id="UP001163255">
    <property type="component" value="Chromosome"/>
</dbReference>
<gene>
    <name evidence="1" type="ORF">NX720_26535</name>
</gene>
<protein>
    <submittedName>
        <fullName evidence="1">Uncharacterized protein</fullName>
    </submittedName>
</protein>
<accession>A0ABY6GWF4</accession>
<name>A0ABY6GWF4_9GAMM</name>
<evidence type="ECO:0000313" key="1">
    <source>
        <dbReference type="EMBL" id="UYM16309.1"/>
    </source>
</evidence>
<sequence>MSTKCSLAYGDGFHLYEEILDDDFIYLSLDNVEFEASQNSVMVRIPLPVWECIRQFSNARFDLVDLDSEMLMARVIKEVDERIEEHYTRGNKYAYVSGFLSFGKPDEPRDQQIKKRLEYYLEEQDRQRLMKKKLDQLMAEN</sequence>
<reference evidence="1" key="1">
    <citation type="submission" date="2022-10" db="EMBL/GenBank/DDBJ databases">
        <title>Completed Genome Sequence of two octocoral isolated bacterium, Endozoicomonas euniceicola EF212T and Endozoicomonas gorgoniicola PS125T.</title>
        <authorList>
            <person name="Chiou Y.-J."/>
            <person name="Chen Y.-H."/>
        </authorList>
    </citation>
    <scope>NUCLEOTIDE SEQUENCE</scope>
    <source>
        <strain evidence="1">EF212</strain>
    </source>
</reference>
<proteinExistence type="predicted"/>
<keyword evidence="2" id="KW-1185">Reference proteome</keyword>
<dbReference type="EMBL" id="CP103300">
    <property type="protein sequence ID" value="UYM16309.1"/>
    <property type="molecule type" value="Genomic_DNA"/>
</dbReference>
<organism evidence="1 2">
    <name type="scientific">Endozoicomonas euniceicola</name>
    <dbReference type="NCBI Taxonomy" id="1234143"/>
    <lineage>
        <taxon>Bacteria</taxon>
        <taxon>Pseudomonadati</taxon>
        <taxon>Pseudomonadota</taxon>
        <taxon>Gammaproteobacteria</taxon>
        <taxon>Oceanospirillales</taxon>
        <taxon>Endozoicomonadaceae</taxon>
        <taxon>Endozoicomonas</taxon>
    </lineage>
</organism>